<dbReference type="AlphaFoldDB" id="A0A564YVC8"/>
<dbReference type="EMBL" id="CABIJS010000377">
    <property type="protein sequence ID" value="VUZ50534.1"/>
    <property type="molecule type" value="Genomic_DNA"/>
</dbReference>
<reference evidence="1 2" key="1">
    <citation type="submission" date="2019-07" db="EMBL/GenBank/DDBJ databases">
        <authorList>
            <person name="Jastrzebski P J."/>
            <person name="Paukszto L."/>
            <person name="Jastrzebski P J."/>
        </authorList>
    </citation>
    <scope>NUCLEOTIDE SEQUENCE [LARGE SCALE GENOMIC DNA]</scope>
    <source>
        <strain evidence="1 2">WMS-il1</strain>
    </source>
</reference>
<evidence type="ECO:0000313" key="1">
    <source>
        <dbReference type="EMBL" id="VUZ50534.1"/>
    </source>
</evidence>
<dbReference type="Proteomes" id="UP000321570">
    <property type="component" value="Unassembled WGS sequence"/>
</dbReference>
<sequence>MDENDISNLNLKGNIQEEEEFVYHFPNEAKIVSQEEPVIQGSEVNRPEEVEEDVVELGEISAVQEPDGSVKLLISRSNAIETGEEGTSTTLKDMSNPECIESIRFSTSDLCRLPSVLSSSLHNPSICLKGALQLIDSDWYLIVVQE</sequence>
<feature type="non-terminal residue" evidence="1">
    <location>
        <position position="146"/>
    </location>
</feature>
<organism evidence="1 2">
    <name type="scientific">Hymenolepis diminuta</name>
    <name type="common">Rat tapeworm</name>
    <dbReference type="NCBI Taxonomy" id="6216"/>
    <lineage>
        <taxon>Eukaryota</taxon>
        <taxon>Metazoa</taxon>
        <taxon>Spiralia</taxon>
        <taxon>Lophotrochozoa</taxon>
        <taxon>Platyhelminthes</taxon>
        <taxon>Cestoda</taxon>
        <taxon>Eucestoda</taxon>
        <taxon>Cyclophyllidea</taxon>
        <taxon>Hymenolepididae</taxon>
        <taxon>Hymenolepis</taxon>
    </lineage>
</organism>
<protein>
    <submittedName>
        <fullName evidence="1">Uncharacterized protein</fullName>
    </submittedName>
</protein>
<accession>A0A564YVC8</accession>
<name>A0A564YVC8_HYMDI</name>
<evidence type="ECO:0000313" key="2">
    <source>
        <dbReference type="Proteomes" id="UP000321570"/>
    </source>
</evidence>
<proteinExistence type="predicted"/>
<keyword evidence="2" id="KW-1185">Reference proteome</keyword>
<gene>
    <name evidence="1" type="ORF">WMSIL1_LOCUS9365</name>
</gene>